<proteinExistence type="predicted"/>
<organism evidence="1">
    <name type="scientific">marine metagenome</name>
    <dbReference type="NCBI Taxonomy" id="408172"/>
    <lineage>
        <taxon>unclassified sequences</taxon>
        <taxon>metagenomes</taxon>
        <taxon>ecological metagenomes</taxon>
    </lineage>
</organism>
<name>A0A381P956_9ZZZZ</name>
<dbReference type="AlphaFoldDB" id="A0A381P956"/>
<gene>
    <name evidence="1" type="ORF">METZ01_LOCUS16304</name>
</gene>
<reference evidence="1" key="1">
    <citation type="submission" date="2018-05" db="EMBL/GenBank/DDBJ databases">
        <authorList>
            <person name="Lanie J.A."/>
            <person name="Ng W.-L."/>
            <person name="Kazmierczak K.M."/>
            <person name="Andrzejewski T.M."/>
            <person name="Davidsen T.M."/>
            <person name="Wayne K.J."/>
            <person name="Tettelin H."/>
            <person name="Glass J.I."/>
            <person name="Rusch D."/>
            <person name="Podicherti R."/>
            <person name="Tsui H.-C.T."/>
            <person name="Winkler M.E."/>
        </authorList>
    </citation>
    <scope>NUCLEOTIDE SEQUENCE</scope>
</reference>
<dbReference type="EMBL" id="UINC01000916">
    <property type="protein sequence ID" value="SUZ63450.1"/>
    <property type="molecule type" value="Genomic_DNA"/>
</dbReference>
<protein>
    <submittedName>
        <fullName evidence="1">Uncharacterized protein</fullName>
    </submittedName>
</protein>
<evidence type="ECO:0000313" key="1">
    <source>
        <dbReference type="EMBL" id="SUZ63450.1"/>
    </source>
</evidence>
<sequence length="39" mass="4531">MIKLERIVKGILFFSHLNIPINMYNCFEDTIVAKDFLSG</sequence>
<accession>A0A381P956</accession>